<keyword evidence="2" id="KW-1133">Transmembrane helix</keyword>
<feature type="compositionally biased region" description="Basic residues" evidence="1">
    <location>
        <begin position="106"/>
        <end position="115"/>
    </location>
</feature>
<feature type="transmembrane region" description="Helical" evidence="2">
    <location>
        <begin position="7"/>
        <end position="27"/>
    </location>
</feature>
<evidence type="ECO:0000313" key="4">
    <source>
        <dbReference type="Proteomes" id="UP000295632"/>
    </source>
</evidence>
<dbReference type="Proteomes" id="UP000295632">
    <property type="component" value="Unassembled WGS sequence"/>
</dbReference>
<dbReference type="OrthoDB" id="2989424at2"/>
<feature type="transmembrane region" description="Helical" evidence="2">
    <location>
        <begin position="33"/>
        <end position="51"/>
    </location>
</feature>
<accession>A0A4R6U7K4</accession>
<comment type="caution">
    <text evidence="3">The sequence shown here is derived from an EMBL/GenBank/DDBJ whole genome shotgun (WGS) entry which is preliminary data.</text>
</comment>
<protein>
    <submittedName>
        <fullName evidence="3">Uncharacterized protein</fullName>
    </submittedName>
</protein>
<feature type="compositionally biased region" description="Basic and acidic residues" evidence="1">
    <location>
        <begin position="122"/>
        <end position="133"/>
    </location>
</feature>
<evidence type="ECO:0000256" key="2">
    <source>
        <dbReference type="SAM" id="Phobius"/>
    </source>
</evidence>
<feature type="compositionally biased region" description="Polar residues" evidence="1">
    <location>
        <begin position="60"/>
        <end position="69"/>
    </location>
</feature>
<reference evidence="3 4" key="1">
    <citation type="submission" date="2019-03" db="EMBL/GenBank/DDBJ databases">
        <title>Genomic Encyclopedia of Type Strains, Phase IV (KMG-IV): sequencing the most valuable type-strain genomes for metagenomic binning, comparative biology and taxonomic classification.</title>
        <authorList>
            <person name="Goeker M."/>
        </authorList>
    </citation>
    <scope>NUCLEOTIDE SEQUENCE [LARGE SCALE GENOMIC DNA]</scope>
    <source>
        <strain evidence="3 4">DSM 28697</strain>
    </source>
</reference>
<dbReference type="NCBIfam" id="NF041554">
    <property type="entry name" value="SA1362_fam"/>
    <property type="match status" value="1"/>
</dbReference>
<organism evidence="3 4">
    <name type="scientific">Aureibacillus halotolerans</name>
    <dbReference type="NCBI Taxonomy" id="1508390"/>
    <lineage>
        <taxon>Bacteria</taxon>
        <taxon>Bacillati</taxon>
        <taxon>Bacillota</taxon>
        <taxon>Bacilli</taxon>
        <taxon>Bacillales</taxon>
        <taxon>Bacillaceae</taxon>
        <taxon>Aureibacillus</taxon>
    </lineage>
</organism>
<dbReference type="RefSeq" id="WP_133579519.1">
    <property type="nucleotide sequence ID" value="NZ_SNYJ01000003.1"/>
</dbReference>
<proteinExistence type="predicted"/>
<feature type="region of interest" description="Disordered" evidence="1">
    <location>
        <begin position="60"/>
        <end position="133"/>
    </location>
</feature>
<dbReference type="EMBL" id="SNYJ01000003">
    <property type="protein sequence ID" value="TDQ41662.1"/>
    <property type="molecule type" value="Genomic_DNA"/>
</dbReference>
<dbReference type="InterPro" id="IPR048110">
    <property type="entry name" value="SA1362/YqhP-like"/>
</dbReference>
<sequence length="133" mass="14993">MTKHRVMNIAIAVIVGLAIIGLSSQLINDPLHFFLTALITVVIAAVLIWVFRRFMFQYSTGPGANSKTDANYKKAVKQSNQKYKKAPPKKQDPQRLLNKSQTNSSTKKRKNRPTHLRVIQGKKSDPPPKKNAR</sequence>
<keyword evidence="2" id="KW-0472">Membrane</keyword>
<gene>
    <name evidence="3" type="ORF">EV213_103241</name>
</gene>
<evidence type="ECO:0000313" key="3">
    <source>
        <dbReference type="EMBL" id="TDQ41662.1"/>
    </source>
</evidence>
<dbReference type="AlphaFoldDB" id="A0A4R6U7K4"/>
<name>A0A4R6U7K4_9BACI</name>
<keyword evidence="4" id="KW-1185">Reference proteome</keyword>
<keyword evidence="2" id="KW-0812">Transmembrane</keyword>
<evidence type="ECO:0000256" key="1">
    <source>
        <dbReference type="SAM" id="MobiDB-lite"/>
    </source>
</evidence>